<name>A0ACC6SIA4_9BACI</name>
<keyword evidence="2" id="KW-1185">Reference proteome</keyword>
<evidence type="ECO:0000313" key="2">
    <source>
        <dbReference type="Proteomes" id="UP001439875"/>
    </source>
</evidence>
<sequence length="1195" mass="138306">MIIKDMFQKDIERDIRGVIKVAQTDENNIYQELDEYVVTRELNKHLSKFYENYQKGIDGATDKMGVWISGFFGSGKSHFLKILAYLLENKKVKDKKAIEFFQDKVQDPLILANMNRTANLETEVILFNIDSKAGMDSKSKEDAILRVFMKVFYEHRGYFGDIPGVAEMEKYLDKKGVFEAFKTEFKHLAGEEWVDRRHTFYFDADFVIGALTKVTEMSEESARNWFENGVNNFEISIEKFAKDVKEYINQKGKNFHLVFLVDEIGQFIGDSRNLMLNLQTVAEDLGTHCHGKVWIMVTSQESIDSIVKVKGDDFSRIQGRFDTRLSLSSISVDEVIKKRILLKKEIANDKLRLLFPEKSAILKNLISFKENTADLRGYENEQEFADVYPFIPYQFKLLQNVFEQVRKHGSSGKHLSEGERSMLSAFKEAGLRYKDAEEGAVIPFYAFYDTIKEFLNPSISRVIDGAYDNPALKDDEFNMELLKVLFMIKYIKELPANIDNIATLMVTSIDEDKLDLKEKIKVALRKLINQTLVQKNGEYYIFLTDDEQDINREIKTINVDEDLIKRELANYIFQDLYDEKKYRYSAQYAFSYNQKMDEKNYGNQTSAIGLNILSPISDHYAKSEQELMLMSSGNDELIIKLGGNESYVEEMEEVLKIEEYRKKKNISQLPESIQNILNNKQVEVRERRRRVREMLEDAIKAGKFYINGDIADIKGSTVKEKINASLQSLVENVYTKLGYVNQFIDSERDILAILNAKEEQMTFSNEMKQVPNELALREITDFINLQDQIKKQVRVQIIIDRFNDKPYGWRTLDIQRLVADMLKDQKIRIRYNSEYLEPEEYASKIVTVLTKSSEADKAIVLKRVKVDEALIRTAKKVCKDVFKKTDLPDDEDGLVKEIKALIEQQKVEIDALKARYEGRKYPGMSLLDKGLEYFSHFNNSLDNASFFTKLKELQKDLSYWEEDISYLKGFFNTDQKNIFDKGLLALNKYEENKPYFLNDNADDTANKLKAILSDPEPYGKIKQIPDLYADIQKQIEIVLEEKRKNAKEKIKVDYDYLALIAKQDGVSSMTRERVSEYYQSLINNVEDFTDIFKVDATITQSVSFKDSHEGKILQEIQEWKDRQGGDGGNTGETGTGGTKPTDGTIITAEKQKVKVTELLAVKTLSSEDDVDKYIRTLSNKLKDIIKSNKHIEFID</sequence>
<organism evidence="1 2">
    <name type="scientific">Robertmurraya yapensis</name>
    <name type="common">ex Hitch et al 2024</name>
    <dbReference type="NCBI Taxonomy" id="3133160"/>
    <lineage>
        <taxon>Bacteria</taxon>
        <taxon>Bacillati</taxon>
        <taxon>Bacillota</taxon>
        <taxon>Bacilli</taxon>
        <taxon>Bacillales</taxon>
        <taxon>Bacillaceae</taxon>
        <taxon>Robertmurraya</taxon>
    </lineage>
</organism>
<accession>A0ACC6SIA4</accession>
<proteinExistence type="predicted"/>
<evidence type="ECO:0000313" key="1">
    <source>
        <dbReference type="EMBL" id="MEQ2529583.1"/>
    </source>
</evidence>
<dbReference type="Proteomes" id="UP001439875">
    <property type="component" value="Unassembled WGS sequence"/>
</dbReference>
<protein>
    <submittedName>
        <fullName evidence="1">BREX system P-loop protein BrxC</fullName>
    </submittedName>
</protein>
<gene>
    <name evidence="1" type="primary">brxC</name>
    <name evidence="1" type="ORF">WMO40_23195</name>
</gene>
<reference evidence="1" key="1">
    <citation type="submission" date="2024-03" db="EMBL/GenBank/DDBJ databases">
        <title>Human intestinal bacterial collection.</title>
        <authorList>
            <person name="Pauvert C."/>
            <person name="Hitch T.C.A."/>
            <person name="Clavel T."/>
        </authorList>
    </citation>
    <scope>NUCLEOTIDE SEQUENCE</scope>
    <source>
        <strain evidence="1">CLA-AA-H227</strain>
    </source>
</reference>
<dbReference type="EMBL" id="JBBMEW010000041">
    <property type="protein sequence ID" value="MEQ2529583.1"/>
    <property type="molecule type" value="Genomic_DNA"/>
</dbReference>
<comment type="caution">
    <text evidence="1">The sequence shown here is derived from an EMBL/GenBank/DDBJ whole genome shotgun (WGS) entry which is preliminary data.</text>
</comment>